<sequence length="83" mass="9551">MKFREYIQQLSSDELEIYAKDAGTTVSYIRTHLYYGYKEPRKSLRKALAEASNGKVTEVEVLQHFGLYPTNPIKHLNSNKATV</sequence>
<dbReference type="AlphaFoldDB" id="A0AAW3VGL3"/>
<comment type="caution">
    <text evidence="1">The sequence shown here is derived from an EMBL/GenBank/DDBJ whole genome shotgun (WGS) entry which is preliminary data.</text>
</comment>
<evidence type="ECO:0008006" key="3">
    <source>
        <dbReference type="Google" id="ProtNLM"/>
    </source>
</evidence>
<dbReference type="RefSeq" id="WP_184413154.1">
    <property type="nucleotide sequence ID" value="NZ_JACHLA010000007.1"/>
</dbReference>
<evidence type="ECO:0000313" key="1">
    <source>
        <dbReference type="EMBL" id="MBB6363570.1"/>
    </source>
</evidence>
<dbReference type="EMBL" id="JACHLA010000007">
    <property type="protein sequence ID" value="MBB6363570.1"/>
    <property type="molecule type" value="Genomic_DNA"/>
</dbReference>
<organism evidence="1 2">
    <name type="scientific">Acinetobacter lwoffii</name>
    <dbReference type="NCBI Taxonomy" id="28090"/>
    <lineage>
        <taxon>Bacteria</taxon>
        <taxon>Pseudomonadati</taxon>
        <taxon>Pseudomonadota</taxon>
        <taxon>Gammaproteobacteria</taxon>
        <taxon>Moraxellales</taxon>
        <taxon>Moraxellaceae</taxon>
        <taxon>Acinetobacter</taxon>
    </lineage>
</organism>
<accession>A0AAW3VGL3</accession>
<reference evidence="1 2" key="1">
    <citation type="submission" date="2020-08" db="EMBL/GenBank/DDBJ databases">
        <title>Functional genomics of gut bacteria from endangered species of beetles.</title>
        <authorList>
            <person name="Carlos-Shanley C."/>
        </authorList>
    </citation>
    <scope>NUCLEOTIDE SEQUENCE [LARGE SCALE GENOMIC DNA]</scope>
    <source>
        <strain evidence="1 2">S00127</strain>
    </source>
</reference>
<proteinExistence type="predicted"/>
<dbReference type="Proteomes" id="UP000548425">
    <property type="component" value="Unassembled WGS sequence"/>
</dbReference>
<gene>
    <name evidence="1" type="ORF">HNP34_001710</name>
</gene>
<name>A0AAW3VGL3_ACILW</name>
<evidence type="ECO:0000313" key="2">
    <source>
        <dbReference type="Proteomes" id="UP000548425"/>
    </source>
</evidence>
<protein>
    <recommendedName>
        <fullName evidence="3">XRE family transcriptional regulator</fullName>
    </recommendedName>
</protein>